<sequence length="61" mass="6867">MFKKGQVGVAARFQNGGFMMDSEKSAYLARRKLTPRYVKDNKTEHLNGLAPVSQCLVSDYL</sequence>
<dbReference type="EMBL" id="JAHIBW010000013">
    <property type="protein sequence ID" value="KAG7305308.1"/>
    <property type="molecule type" value="Genomic_DNA"/>
</dbReference>
<evidence type="ECO:0000313" key="1">
    <source>
        <dbReference type="EMBL" id="KAG7305308.1"/>
    </source>
</evidence>
<name>A0ABQ7QJ98_PLUXY</name>
<gene>
    <name evidence="1" type="ORF">JYU34_009366</name>
</gene>
<comment type="caution">
    <text evidence="1">The sequence shown here is derived from an EMBL/GenBank/DDBJ whole genome shotgun (WGS) entry which is preliminary data.</text>
</comment>
<proteinExistence type="predicted"/>
<protein>
    <submittedName>
        <fullName evidence="1">Uncharacterized protein</fullName>
    </submittedName>
</protein>
<keyword evidence="2" id="KW-1185">Reference proteome</keyword>
<evidence type="ECO:0000313" key="2">
    <source>
        <dbReference type="Proteomes" id="UP000823941"/>
    </source>
</evidence>
<organism evidence="1 2">
    <name type="scientific">Plutella xylostella</name>
    <name type="common">Diamondback moth</name>
    <name type="synonym">Plutella maculipennis</name>
    <dbReference type="NCBI Taxonomy" id="51655"/>
    <lineage>
        <taxon>Eukaryota</taxon>
        <taxon>Metazoa</taxon>
        <taxon>Ecdysozoa</taxon>
        <taxon>Arthropoda</taxon>
        <taxon>Hexapoda</taxon>
        <taxon>Insecta</taxon>
        <taxon>Pterygota</taxon>
        <taxon>Neoptera</taxon>
        <taxon>Endopterygota</taxon>
        <taxon>Lepidoptera</taxon>
        <taxon>Glossata</taxon>
        <taxon>Ditrysia</taxon>
        <taxon>Yponomeutoidea</taxon>
        <taxon>Plutellidae</taxon>
        <taxon>Plutella</taxon>
    </lineage>
</organism>
<accession>A0ABQ7QJ98</accession>
<dbReference type="Proteomes" id="UP000823941">
    <property type="component" value="Chromosome 13"/>
</dbReference>
<reference evidence="1 2" key="1">
    <citation type="submission" date="2021-06" db="EMBL/GenBank/DDBJ databases">
        <title>A haploid diamondback moth (Plutella xylostella L.) genome assembly resolves 31 chromosomes and identifies a diamide resistance mutation.</title>
        <authorList>
            <person name="Ward C.M."/>
            <person name="Perry K.D."/>
            <person name="Baker G."/>
            <person name="Powis K."/>
            <person name="Heckel D.G."/>
            <person name="Baxter S.W."/>
        </authorList>
    </citation>
    <scope>NUCLEOTIDE SEQUENCE [LARGE SCALE GENOMIC DNA]</scope>
    <source>
        <strain evidence="1 2">LV</strain>
        <tissue evidence="1">Single pupa</tissue>
    </source>
</reference>